<gene>
    <name evidence="1" type="ORF">JKP34_09455</name>
</gene>
<proteinExistence type="predicted"/>
<dbReference type="RefSeq" id="WP_201920173.1">
    <property type="nucleotide sequence ID" value="NZ_JAERQG010000002.1"/>
</dbReference>
<sequence>MIIRLLLLTTFLFNITLDSKKNLADDALQKVLELDEVESFFSKAPRFSSSSDRQVLLLKSKEIELAKEHKINQIPLLIANEDAKTDKALTVFLHLTEFNLTEKEAFLELKIQNAALLYEEKKNVRLEAQLERNGNKWEVKTYKLDKVNISY</sequence>
<name>A0A937AAT4_9BACT</name>
<dbReference type="Proteomes" id="UP000642920">
    <property type="component" value="Unassembled WGS sequence"/>
</dbReference>
<evidence type="ECO:0000313" key="2">
    <source>
        <dbReference type="Proteomes" id="UP000642920"/>
    </source>
</evidence>
<protein>
    <submittedName>
        <fullName evidence="1">Uncharacterized protein</fullName>
    </submittedName>
</protein>
<reference evidence="1" key="1">
    <citation type="submission" date="2021-01" db="EMBL/GenBank/DDBJ databases">
        <title>Marivirga sp. nov., isolated from intertidal surface sediments.</title>
        <authorList>
            <person name="Zhang M."/>
        </authorList>
    </citation>
    <scope>NUCLEOTIDE SEQUENCE</scope>
    <source>
        <strain evidence="1">SM1354</strain>
    </source>
</reference>
<dbReference type="AlphaFoldDB" id="A0A937AAT4"/>
<evidence type="ECO:0000313" key="1">
    <source>
        <dbReference type="EMBL" id="MBL0765476.1"/>
    </source>
</evidence>
<comment type="caution">
    <text evidence="1">The sequence shown here is derived from an EMBL/GenBank/DDBJ whole genome shotgun (WGS) entry which is preliminary data.</text>
</comment>
<dbReference type="EMBL" id="JAERQG010000002">
    <property type="protein sequence ID" value="MBL0765476.1"/>
    <property type="molecule type" value="Genomic_DNA"/>
</dbReference>
<organism evidence="1 2">
    <name type="scientific">Marivirga atlantica</name>
    <dbReference type="NCBI Taxonomy" id="1548457"/>
    <lineage>
        <taxon>Bacteria</taxon>
        <taxon>Pseudomonadati</taxon>
        <taxon>Bacteroidota</taxon>
        <taxon>Cytophagia</taxon>
        <taxon>Cytophagales</taxon>
        <taxon>Marivirgaceae</taxon>
        <taxon>Marivirga</taxon>
    </lineage>
</organism>
<accession>A0A937AAT4</accession>
<keyword evidence="2" id="KW-1185">Reference proteome</keyword>